<feature type="region of interest" description="Disordered" evidence="1">
    <location>
        <begin position="1"/>
        <end position="108"/>
    </location>
</feature>
<reference evidence="2 3" key="1">
    <citation type="journal article" date="2018" name="Mol. Biol. Evol.">
        <title>Broad Genomic Sampling Reveals a Smut Pathogenic Ancestry of the Fungal Clade Ustilaginomycotina.</title>
        <authorList>
            <person name="Kijpornyongpan T."/>
            <person name="Mondo S.J."/>
            <person name="Barry K."/>
            <person name="Sandor L."/>
            <person name="Lee J."/>
            <person name="Lipzen A."/>
            <person name="Pangilinan J."/>
            <person name="LaButti K."/>
            <person name="Hainaut M."/>
            <person name="Henrissat B."/>
            <person name="Grigoriev I.V."/>
            <person name="Spatafora J.W."/>
            <person name="Aime M.C."/>
        </authorList>
    </citation>
    <scope>NUCLEOTIDE SEQUENCE [LARGE SCALE GENOMIC DNA]</scope>
    <source>
        <strain evidence="2 3">MCA 4718</strain>
    </source>
</reference>
<evidence type="ECO:0000313" key="3">
    <source>
        <dbReference type="Proteomes" id="UP000245942"/>
    </source>
</evidence>
<gene>
    <name evidence="2" type="ORF">BCV69DRAFT_162199</name>
</gene>
<dbReference type="OrthoDB" id="5570013at2759"/>
<organism evidence="2 3">
    <name type="scientific">Pseudomicrostroma glucosiphilum</name>
    <dbReference type="NCBI Taxonomy" id="1684307"/>
    <lineage>
        <taxon>Eukaryota</taxon>
        <taxon>Fungi</taxon>
        <taxon>Dikarya</taxon>
        <taxon>Basidiomycota</taxon>
        <taxon>Ustilaginomycotina</taxon>
        <taxon>Exobasidiomycetes</taxon>
        <taxon>Microstromatales</taxon>
        <taxon>Microstromatales incertae sedis</taxon>
        <taxon>Pseudomicrostroma</taxon>
    </lineage>
</organism>
<proteinExistence type="predicted"/>
<evidence type="ECO:0000313" key="2">
    <source>
        <dbReference type="EMBL" id="PWN22013.1"/>
    </source>
</evidence>
<feature type="region of interest" description="Disordered" evidence="1">
    <location>
        <begin position="375"/>
        <end position="416"/>
    </location>
</feature>
<dbReference type="EMBL" id="KZ819324">
    <property type="protein sequence ID" value="PWN22013.1"/>
    <property type="molecule type" value="Genomic_DNA"/>
</dbReference>
<dbReference type="RefSeq" id="XP_025349173.1">
    <property type="nucleotide sequence ID" value="XM_025489434.1"/>
</dbReference>
<feature type="compositionally biased region" description="Acidic residues" evidence="1">
    <location>
        <begin position="59"/>
        <end position="74"/>
    </location>
</feature>
<dbReference type="GeneID" id="37011168"/>
<dbReference type="AlphaFoldDB" id="A0A316UC82"/>
<keyword evidence="3" id="KW-1185">Reference proteome</keyword>
<sequence length="713" mass="77048">MARGSVLFERHSEDDGADRTGQGHDEVSIPLLQQQDASSSSAPSSSRRQPPRDSRFAISEDDVEAPSDEEDDDQVAGSGPGGYGPRGDAATSQHTKYPPTSPSSLPPSYREAIYVKDPWYRSEVALSLQHYGRICFGSLGALIRQYWPTSRFAQAGFFIVGLWIIVIVSGPTWDKSARGWSKNVDEFLALIPPSPISGDGHYVQLADWSSANCQKYGIAAYCSRKMSYNLEIPHDPRSLFSSDKIFVYIDPPRSAHLSDGRGSAPATVQVKMDGELEGQAKVDIEAFYEYELEPLLARAHVGLMKAGLNDQGVGIYTWPLPPNLVNVPKALYPYPLLSFKVTVHVPPSVLIPNLRIEGSDIDIAVFTDLPKPDAASGRHLDARSLPGTPESTSSNSRRRHVGRSVASDGPSPRGRLGYALARRQASAKDDPANPHPLFGSLIAVTRHGSLSLGGSIRATGRLWAENSNGPVEVKQDTHLRAHEIHLEAGRGELTIEKGSLLESKNEVLVLAHHGNISISEGVKIYGTRLDAEADDGRLASPQGTWYSNHTMILKGSKGVEAAVGVNTPWRSQLGHGTEQRPYVSVDAFSEQGDLNVRFAEHVEKIPLRVNAKAPEGQLSLALDKEYVGSYHLLGGAGSKITSAPAAEDKAKARTRVFSFADGSKSAVEYDAKGEVWWRNTSSGAGQEPPLKGTELWGSVEAVAKGAGKLSFEA</sequence>
<protein>
    <submittedName>
        <fullName evidence="2">Uncharacterized protein</fullName>
    </submittedName>
</protein>
<name>A0A316UC82_9BASI</name>
<feature type="compositionally biased region" description="Basic and acidic residues" evidence="1">
    <location>
        <begin position="8"/>
        <end position="27"/>
    </location>
</feature>
<feature type="compositionally biased region" description="Low complexity" evidence="1">
    <location>
        <begin position="30"/>
        <end position="48"/>
    </location>
</feature>
<evidence type="ECO:0000256" key="1">
    <source>
        <dbReference type="SAM" id="MobiDB-lite"/>
    </source>
</evidence>
<accession>A0A316UC82</accession>
<dbReference type="Proteomes" id="UP000245942">
    <property type="component" value="Unassembled WGS sequence"/>
</dbReference>